<feature type="chain" id="PRO_5034392459" evidence="9">
    <location>
        <begin position="26"/>
        <end position="372"/>
    </location>
</feature>
<keyword evidence="4 7" id="KW-0720">Serine protease</keyword>
<keyword evidence="5" id="KW-1015">Disulfide bond</keyword>
<dbReference type="PROSITE" id="PS00134">
    <property type="entry name" value="TRYPSIN_HIS"/>
    <property type="match status" value="1"/>
</dbReference>
<dbReference type="InterPro" id="IPR001314">
    <property type="entry name" value="Peptidase_S1A"/>
</dbReference>
<evidence type="ECO:0000256" key="7">
    <source>
        <dbReference type="RuleBase" id="RU363034"/>
    </source>
</evidence>
<keyword evidence="2 9" id="KW-0732">Signal</keyword>
<dbReference type="AlphaFoldDB" id="A0A8C8SYN7"/>
<dbReference type="PANTHER" id="PTHR24253">
    <property type="entry name" value="TRANSMEMBRANE PROTEASE SERINE"/>
    <property type="match status" value="1"/>
</dbReference>
<dbReference type="FunFam" id="2.40.10.10:FF:000006">
    <property type="entry name" value="Serine proteinase stubble"/>
    <property type="match status" value="1"/>
</dbReference>
<feature type="signal peptide" evidence="9">
    <location>
        <begin position="1"/>
        <end position="25"/>
    </location>
</feature>
<keyword evidence="12" id="KW-1185">Reference proteome</keyword>
<evidence type="ECO:0000313" key="12">
    <source>
        <dbReference type="Proteomes" id="UP000694547"/>
    </source>
</evidence>
<reference evidence="11" key="3">
    <citation type="submission" date="2025-09" db="UniProtKB">
        <authorList>
            <consortium name="Ensembl"/>
        </authorList>
    </citation>
    <scope>IDENTIFICATION</scope>
</reference>
<dbReference type="InterPro" id="IPR009003">
    <property type="entry name" value="Peptidase_S1_PA"/>
</dbReference>
<keyword evidence="3 7" id="KW-0378">Hydrolase</keyword>
<dbReference type="GO" id="GO:0005737">
    <property type="term" value="C:cytoplasm"/>
    <property type="evidence" value="ECO:0007669"/>
    <property type="project" value="Ensembl"/>
</dbReference>
<keyword evidence="1 7" id="KW-0645">Protease</keyword>
<protein>
    <submittedName>
        <fullName evidence="11">Serine protease 44</fullName>
    </submittedName>
</protein>
<dbReference type="Pfam" id="PF00089">
    <property type="entry name" value="Trypsin"/>
    <property type="match status" value="1"/>
</dbReference>
<dbReference type="InterPro" id="IPR018114">
    <property type="entry name" value="TRYPSIN_HIS"/>
</dbReference>
<dbReference type="GO" id="GO:0006508">
    <property type="term" value="P:proteolysis"/>
    <property type="evidence" value="ECO:0007669"/>
    <property type="project" value="UniProtKB-KW"/>
</dbReference>
<dbReference type="CDD" id="cd00190">
    <property type="entry name" value="Tryp_SPc"/>
    <property type="match status" value="1"/>
</dbReference>
<dbReference type="InterPro" id="IPR001254">
    <property type="entry name" value="Trypsin_dom"/>
</dbReference>
<evidence type="ECO:0000256" key="4">
    <source>
        <dbReference type="ARBA" id="ARBA00022825"/>
    </source>
</evidence>
<name>A0A8C8SYN7_PERMB</name>
<dbReference type="SMART" id="SM00020">
    <property type="entry name" value="Tryp_SPc"/>
    <property type="match status" value="1"/>
</dbReference>
<reference evidence="11 12" key="1">
    <citation type="submission" date="2018-10" db="EMBL/GenBank/DDBJ databases">
        <title>Improved assembly of the deer mouse Peromyscus maniculatus genome.</title>
        <authorList>
            <person name="Lassance J.-M."/>
            <person name="Hoekstra H.E."/>
        </authorList>
    </citation>
    <scope>NUCLEOTIDE SEQUENCE [LARGE SCALE GENOMIC DNA]</scope>
</reference>
<dbReference type="GO" id="GO:0004252">
    <property type="term" value="F:serine-type endopeptidase activity"/>
    <property type="evidence" value="ECO:0007669"/>
    <property type="project" value="InterPro"/>
</dbReference>
<evidence type="ECO:0000256" key="1">
    <source>
        <dbReference type="ARBA" id="ARBA00022670"/>
    </source>
</evidence>
<dbReference type="Ensembl" id="ENSPEMT00000000175.2">
    <property type="protein sequence ID" value="ENSPEMP00000000174.2"/>
    <property type="gene ID" value="ENSPEMG00000000134.2"/>
</dbReference>
<dbReference type="PANTHER" id="PTHR24253:SF159">
    <property type="entry name" value="SERINE PROTEASE 42"/>
    <property type="match status" value="1"/>
</dbReference>
<dbReference type="Proteomes" id="UP000694547">
    <property type="component" value="Chromosome 7"/>
</dbReference>
<feature type="region of interest" description="Disordered" evidence="8">
    <location>
        <begin position="53"/>
        <end position="73"/>
    </location>
</feature>
<evidence type="ECO:0000256" key="8">
    <source>
        <dbReference type="SAM" id="MobiDB-lite"/>
    </source>
</evidence>
<keyword evidence="6" id="KW-0325">Glycoprotein</keyword>
<dbReference type="PRINTS" id="PR00722">
    <property type="entry name" value="CHYMOTRYPSIN"/>
</dbReference>
<evidence type="ECO:0000256" key="9">
    <source>
        <dbReference type="SAM" id="SignalP"/>
    </source>
</evidence>
<evidence type="ECO:0000259" key="10">
    <source>
        <dbReference type="PROSITE" id="PS50240"/>
    </source>
</evidence>
<evidence type="ECO:0000256" key="5">
    <source>
        <dbReference type="ARBA" id="ARBA00023157"/>
    </source>
</evidence>
<accession>A0A8C8SYN7</accession>
<sequence>MALPGSSSLGLLARFLLLQTQLGEARMVPGMLSLAPLPLGDGIDGLGARPWEKPLTGMPETSQAPQPAGGVMSPNSVAFTPDHSFPTMTLSRERFPTWIPTTAGCGRRSSRIVGGEPAEERKWPWQVSLQVDSSHICGGSLISKWWVMTAAHCVYGHLNYVVSMGEINLSSKNAVNIPVQDIIVHQDYSVMGSIVNDIALALLAFPVNYTVSIQPVCLPDRAFLVQAGTQCWVTGWGRTFEKGRASGQLREVELSIIRYEQCDEILRESTGKLFAQVQEGSVCGYSERGGDSCQGDSGGPLICEFNETWVQVGIVSWGIGCGRKGIPGVYTEVSYYKDWIVRELSRASYGNSPGFLILSTCLALHLGILVTL</sequence>
<evidence type="ECO:0000256" key="2">
    <source>
        <dbReference type="ARBA" id="ARBA00022729"/>
    </source>
</evidence>
<dbReference type="PROSITE" id="PS50240">
    <property type="entry name" value="TRYPSIN_DOM"/>
    <property type="match status" value="1"/>
</dbReference>
<dbReference type="PROSITE" id="PS00135">
    <property type="entry name" value="TRYPSIN_SER"/>
    <property type="match status" value="1"/>
</dbReference>
<evidence type="ECO:0000313" key="11">
    <source>
        <dbReference type="Ensembl" id="ENSPEMP00000000174.2"/>
    </source>
</evidence>
<dbReference type="Gene3D" id="2.40.10.10">
    <property type="entry name" value="Trypsin-like serine proteases"/>
    <property type="match status" value="1"/>
</dbReference>
<feature type="domain" description="Peptidase S1" evidence="10">
    <location>
        <begin position="112"/>
        <end position="345"/>
    </location>
</feature>
<evidence type="ECO:0000256" key="6">
    <source>
        <dbReference type="ARBA" id="ARBA00023180"/>
    </source>
</evidence>
<dbReference type="InterPro" id="IPR033116">
    <property type="entry name" value="TRYPSIN_SER"/>
</dbReference>
<dbReference type="SUPFAM" id="SSF50494">
    <property type="entry name" value="Trypsin-like serine proteases"/>
    <property type="match status" value="1"/>
</dbReference>
<proteinExistence type="predicted"/>
<reference evidence="11" key="2">
    <citation type="submission" date="2025-08" db="UniProtKB">
        <authorList>
            <consortium name="Ensembl"/>
        </authorList>
    </citation>
    <scope>IDENTIFICATION</scope>
</reference>
<dbReference type="GeneTree" id="ENSGT00940000162829"/>
<dbReference type="InterPro" id="IPR043504">
    <property type="entry name" value="Peptidase_S1_PA_chymotrypsin"/>
</dbReference>
<organism evidence="11 12">
    <name type="scientific">Peromyscus maniculatus bairdii</name>
    <name type="common">Prairie deer mouse</name>
    <dbReference type="NCBI Taxonomy" id="230844"/>
    <lineage>
        <taxon>Eukaryota</taxon>
        <taxon>Metazoa</taxon>
        <taxon>Chordata</taxon>
        <taxon>Craniata</taxon>
        <taxon>Vertebrata</taxon>
        <taxon>Euteleostomi</taxon>
        <taxon>Mammalia</taxon>
        <taxon>Eutheria</taxon>
        <taxon>Euarchontoglires</taxon>
        <taxon>Glires</taxon>
        <taxon>Rodentia</taxon>
        <taxon>Myomorpha</taxon>
        <taxon>Muroidea</taxon>
        <taxon>Cricetidae</taxon>
        <taxon>Neotominae</taxon>
        <taxon>Peromyscus</taxon>
    </lineage>
</organism>
<evidence type="ECO:0000256" key="3">
    <source>
        <dbReference type="ARBA" id="ARBA00022801"/>
    </source>
</evidence>